<dbReference type="Proteomes" id="UP000037069">
    <property type="component" value="Unassembled WGS sequence"/>
</dbReference>
<dbReference type="EMBL" id="JRES01000027">
    <property type="protein sequence ID" value="KNC34821.1"/>
    <property type="molecule type" value="Genomic_DNA"/>
</dbReference>
<protein>
    <submittedName>
        <fullName evidence="1">Uncharacterized protein</fullName>
    </submittedName>
</protein>
<keyword evidence="2" id="KW-1185">Reference proteome</keyword>
<evidence type="ECO:0000313" key="1">
    <source>
        <dbReference type="EMBL" id="KNC34821.1"/>
    </source>
</evidence>
<reference evidence="1 2" key="1">
    <citation type="journal article" date="2015" name="Nat. Commun.">
        <title>Lucilia cuprina genome unlocks parasitic fly biology to underpin future interventions.</title>
        <authorList>
            <person name="Anstead C.A."/>
            <person name="Korhonen P.K."/>
            <person name="Young N.D."/>
            <person name="Hall R.S."/>
            <person name="Jex A.R."/>
            <person name="Murali S.C."/>
            <person name="Hughes D.S."/>
            <person name="Lee S.F."/>
            <person name="Perry T."/>
            <person name="Stroehlein A.J."/>
            <person name="Ansell B.R."/>
            <person name="Breugelmans B."/>
            <person name="Hofmann A."/>
            <person name="Qu J."/>
            <person name="Dugan S."/>
            <person name="Lee S.L."/>
            <person name="Chao H."/>
            <person name="Dinh H."/>
            <person name="Han Y."/>
            <person name="Doddapaneni H.V."/>
            <person name="Worley K.C."/>
            <person name="Muzny D.M."/>
            <person name="Ioannidis P."/>
            <person name="Waterhouse R.M."/>
            <person name="Zdobnov E.M."/>
            <person name="James P.J."/>
            <person name="Bagnall N.H."/>
            <person name="Kotze A.C."/>
            <person name="Gibbs R.A."/>
            <person name="Richards S."/>
            <person name="Batterham P."/>
            <person name="Gasser R.B."/>
        </authorList>
    </citation>
    <scope>NUCLEOTIDE SEQUENCE [LARGE SCALE GENOMIC DNA]</scope>
    <source>
        <strain evidence="1 2">LS</strain>
        <tissue evidence="1">Full body</tissue>
    </source>
</reference>
<comment type="caution">
    <text evidence="1">The sequence shown here is derived from an EMBL/GenBank/DDBJ whole genome shotgun (WGS) entry which is preliminary data.</text>
</comment>
<sequence length="201" mass="23212">MEAFKMCSFISWGSHDCDANSFSKVSWIARLWPDAAIITKEHDIIVMNNHPCKIDPIDSILHYIWYVRCLRHDASCKPETENVGRIPNGPLGLRVDVYIDIQPFKTKLDRPLSFQIHKNKIRENEITATTTTTKIIQITLGKNKNKKSMISGYIFSYKYYNCDDDAKKTSFSELFLYVYGSPKTTWVKYHSSCVVVASRSR</sequence>
<organism evidence="1 2">
    <name type="scientific">Lucilia cuprina</name>
    <name type="common">Green bottle fly</name>
    <name type="synonym">Australian sheep blowfly</name>
    <dbReference type="NCBI Taxonomy" id="7375"/>
    <lineage>
        <taxon>Eukaryota</taxon>
        <taxon>Metazoa</taxon>
        <taxon>Ecdysozoa</taxon>
        <taxon>Arthropoda</taxon>
        <taxon>Hexapoda</taxon>
        <taxon>Insecta</taxon>
        <taxon>Pterygota</taxon>
        <taxon>Neoptera</taxon>
        <taxon>Endopterygota</taxon>
        <taxon>Diptera</taxon>
        <taxon>Brachycera</taxon>
        <taxon>Muscomorpha</taxon>
        <taxon>Oestroidea</taxon>
        <taxon>Calliphoridae</taxon>
        <taxon>Luciliinae</taxon>
        <taxon>Lucilia</taxon>
    </lineage>
</organism>
<name>A0A0L0CRF2_LUCCU</name>
<accession>A0A0L0CRF2</accession>
<dbReference type="AlphaFoldDB" id="A0A0L0CRF2"/>
<proteinExistence type="predicted"/>
<gene>
    <name evidence="1" type="ORF">FF38_06768</name>
</gene>
<evidence type="ECO:0000313" key="2">
    <source>
        <dbReference type="Proteomes" id="UP000037069"/>
    </source>
</evidence>